<keyword evidence="1" id="KW-0808">Transferase</keyword>
<dbReference type="RefSeq" id="WP_252115423.1">
    <property type="nucleotide sequence ID" value="NZ_JAMSHT010000001.1"/>
</dbReference>
<name>A0A9X2EI71_9SPHN</name>
<evidence type="ECO:0000313" key="2">
    <source>
        <dbReference type="Proteomes" id="UP001155128"/>
    </source>
</evidence>
<protein>
    <submittedName>
        <fullName evidence="1">Class I SAM-dependent methyltransferase</fullName>
    </submittedName>
</protein>
<keyword evidence="2" id="KW-1185">Reference proteome</keyword>
<sequence>MTSRETTGFLPKDHAADAHVGWKDKLAFLAFAPITAPFLLKSLRGGSKEEKQRLTERLDLPADALPNLGSWKADTGFLHLICDIIAAKRPGRVVEFGCGASSLVISAALKQAGCPAHTSFDQHADFVASTTAWLADHDLEADIRHAALQPIDDDWPGLFYDTGPLEDGIDLMIIDGPPWTLHPMTRGGAARLFKHLSPGAIVLLDDASRPGERLVAKRWRKEHRDIDFRLWTGGEKGTLIGTKAS</sequence>
<evidence type="ECO:0000313" key="1">
    <source>
        <dbReference type="EMBL" id="MCM8558493.1"/>
    </source>
</evidence>
<dbReference type="Pfam" id="PF13578">
    <property type="entry name" value="Methyltransf_24"/>
    <property type="match status" value="1"/>
</dbReference>
<dbReference type="Gene3D" id="3.40.50.150">
    <property type="entry name" value="Vaccinia Virus protein VP39"/>
    <property type="match status" value="1"/>
</dbReference>
<reference evidence="1" key="1">
    <citation type="submission" date="2022-06" db="EMBL/GenBank/DDBJ databases">
        <title>Sphingomicrobium sedimins sp. nov., a marine bacterium isolated from tidal flat.</title>
        <authorList>
            <person name="Kim C.-H."/>
            <person name="Yoo Y."/>
            <person name="Kim J.-J."/>
        </authorList>
    </citation>
    <scope>NUCLEOTIDE SEQUENCE</scope>
    <source>
        <strain evidence="1">GRR-S6-50</strain>
    </source>
</reference>
<dbReference type="InterPro" id="IPR029063">
    <property type="entry name" value="SAM-dependent_MTases_sf"/>
</dbReference>
<dbReference type="EMBL" id="JAMSHT010000001">
    <property type="protein sequence ID" value="MCM8558493.1"/>
    <property type="molecule type" value="Genomic_DNA"/>
</dbReference>
<dbReference type="GO" id="GO:0008168">
    <property type="term" value="F:methyltransferase activity"/>
    <property type="evidence" value="ECO:0007669"/>
    <property type="project" value="UniProtKB-KW"/>
</dbReference>
<dbReference type="AlphaFoldDB" id="A0A9X2EI71"/>
<proteinExistence type="predicted"/>
<dbReference type="GO" id="GO:0032259">
    <property type="term" value="P:methylation"/>
    <property type="evidence" value="ECO:0007669"/>
    <property type="project" value="UniProtKB-KW"/>
</dbReference>
<dbReference type="SUPFAM" id="SSF53335">
    <property type="entry name" value="S-adenosyl-L-methionine-dependent methyltransferases"/>
    <property type="match status" value="1"/>
</dbReference>
<gene>
    <name evidence="1" type="ORF">NDO55_11750</name>
</gene>
<keyword evidence="1" id="KW-0489">Methyltransferase</keyword>
<comment type="caution">
    <text evidence="1">The sequence shown here is derived from an EMBL/GenBank/DDBJ whole genome shotgun (WGS) entry which is preliminary data.</text>
</comment>
<dbReference type="Proteomes" id="UP001155128">
    <property type="component" value="Unassembled WGS sequence"/>
</dbReference>
<organism evidence="1 2">
    <name type="scientific">Sphingomicrobium sediminis</name>
    <dbReference type="NCBI Taxonomy" id="2950949"/>
    <lineage>
        <taxon>Bacteria</taxon>
        <taxon>Pseudomonadati</taxon>
        <taxon>Pseudomonadota</taxon>
        <taxon>Alphaproteobacteria</taxon>
        <taxon>Sphingomonadales</taxon>
        <taxon>Sphingomonadaceae</taxon>
        <taxon>Sphingomicrobium</taxon>
    </lineage>
</organism>
<accession>A0A9X2EI71</accession>